<name>A0ABT6FF60_9BACT</name>
<comment type="caution">
    <text evidence="14">The sequence shown here is derived from an EMBL/GenBank/DDBJ whole genome shotgun (WGS) entry which is preliminary data.</text>
</comment>
<dbReference type="InterPro" id="IPR008915">
    <property type="entry name" value="Peptidase_M50"/>
</dbReference>
<evidence type="ECO:0000256" key="9">
    <source>
        <dbReference type="ARBA" id="ARBA00022989"/>
    </source>
</evidence>
<keyword evidence="4 14" id="KW-0645">Protease</keyword>
<keyword evidence="7" id="KW-0378">Hydrolase</keyword>
<keyword evidence="15" id="KW-1185">Reference proteome</keyword>
<evidence type="ECO:0000259" key="13">
    <source>
        <dbReference type="Pfam" id="PF02163"/>
    </source>
</evidence>
<comment type="cofactor">
    <cofactor evidence="1">
        <name>Zn(2+)</name>
        <dbReference type="ChEBI" id="CHEBI:29105"/>
    </cofactor>
</comment>
<keyword evidence="10" id="KW-0482">Metalloprotease</keyword>
<evidence type="ECO:0000256" key="11">
    <source>
        <dbReference type="ARBA" id="ARBA00023136"/>
    </source>
</evidence>
<sequence length="264" mass="29242">MSTAAPPTSYDLNFRLLGVPVRVHPFFWLFSAMLGLSGNQDDLSLVALWVGCVFLSILVHEFGHALMGKRFGGSPSILLYSLGGLCYSGSERTPWQRLAVILAGPGAGFLLFLATLIAAGVVDRISPVENLAMVLRLMGLPHDPESYFGGRSKLGDGMPAQAYFMMVQINLYWTIINLLPIWPLDGGQATQVVLSQVDRRNGVRRSHIISFLTAGALAIFLGVRSGSLFITLFMGYFAYTNFQILQSMHEAKRFGYQQDDWWRK</sequence>
<dbReference type="Proteomes" id="UP001216907">
    <property type="component" value="Unassembled WGS sequence"/>
</dbReference>
<dbReference type="Pfam" id="PF02163">
    <property type="entry name" value="Peptidase_M50"/>
    <property type="match status" value="1"/>
</dbReference>
<keyword evidence="8" id="KW-0862">Zinc</keyword>
<evidence type="ECO:0000256" key="5">
    <source>
        <dbReference type="ARBA" id="ARBA00022692"/>
    </source>
</evidence>
<dbReference type="GO" id="GO:0008233">
    <property type="term" value="F:peptidase activity"/>
    <property type="evidence" value="ECO:0007669"/>
    <property type="project" value="UniProtKB-KW"/>
</dbReference>
<evidence type="ECO:0000256" key="7">
    <source>
        <dbReference type="ARBA" id="ARBA00022801"/>
    </source>
</evidence>
<evidence type="ECO:0000256" key="12">
    <source>
        <dbReference type="SAM" id="Phobius"/>
    </source>
</evidence>
<keyword evidence="5 12" id="KW-0812">Transmembrane</keyword>
<feature type="transmembrane region" description="Helical" evidence="12">
    <location>
        <begin position="12"/>
        <end position="31"/>
    </location>
</feature>
<gene>
    <name evidence="14" type="ORF">PZE19_20730</name>
</gene>
<feature type="transmembrane region" description="Helical" evidence="12">
    <location>
        <begin position="203"/>
        <end position="221"/>
    </location>
</feature>
<protein>
    <submittedName>
        <fullName evidence="14">Site-2 protease family protein</fullName>
    </submittedName>
</protein>
<comment type="subcellular location">
    <subcellularLocation>
        <location evidence="2">Membrane</location>
        <topology evidence="2">Multi-pass membrane protein</topology>
    </subcellularLocation>
</comment>
<reference evidence="14 15" key="1">
    <citation type="submission" date="2023-03" db="EMBL/GenBank/DDBJ databases">
        <title>Paludisphaera mucosa sp. nov. a novel planctomycete from northern fen.</title>
        <authorList>
            <person name="Ivanova A."/>
        </authorList>
    </citation>
    <scope>NUCLEOTIDE SEQUENCE [LARGE SCALE GENOMIC DNA]</scope>
    <source>
        <strain evidence="14 15">Pla2</strain>
    </source>
</reference>
<dbReference type="RefSeq" id="WP_277862504.1">
    <property type="nucleotide sequence ID" value="NZ_JARRAG010000002.1"/>
</dbReference>
<comment type="similarity">
    <text evidence="3">Belongs to the peptidase M50B family.</text>
</comment>
<evidence type="ECO:0000256" key="8">
    <source>
        <dbReference type="ARBA" id="ARBA00022833"/>
    </source>
</evidence>
<keyword evidence="11 12" id="KW-0472">Membrane</keyword>
<keyword evidence="9 12" id="KW-1133">Transmembrane helix</keyword>
<evidence type="ECO:0000313" key="14">
    <source>
        <dbReference type="EMBL" id="MDG3006204.1"/>
    </source>
</evidence>
<evidence type="ECO:0000256" key="3">
    <source>
        <dbReference type="ARBA" id="ARBA00007931"/>
    </source>
</evidence>
<proteinExistence type="inferred from homology"/>
<evidence type="ECO:0000313" key="15">
    <source>
        <dbReference type="Proteomes" id="UP001216907"/>
    </source>
</evidence>
<organism evidence="14 15">
    <name type="scientific">Paludisphaera mucosa</name>
    <dbReference type="NCBI Taxonomy" id="3030827"/>
    <lineage>
        <taxon>Bacteria</taxon>
        <taxon>Pseudomonadati</taxon>
        <taxon>Planctomycetota</taxon>
        <taxon>Planctomycetia</taxon>
        <taxon>Isosphaerales</taxon>
        <taxon>Isosphaeraceae</taxon>
        <taxon>Paludisphaera</taxon>
    </lineage>
</organism>
<dbReference type="GO" id="GO:0006508">
    <property type="term" value="P:proteolysis"/>
    <property type="evidence" value="ECO:0007669"/>
    <property type="project" value="UniProtKB-KW"/>
</dbReference>
<feature type="domain" description="Peptidase M50" evidence="13">
    <location>
        <begin position="52"/>
        <end position="220"/>
    </location>
</feature>
<dbReference type="EMBL" id="JARRAG010000002">
    <property type="protein sequence ID" value="MDG3006204.1"/>
    <property type="molecule type" value="Genomic_DNA"/>
</dbReference>
<evidence type="ECO:0000256" key="2">
    <source>
        <dbReference type="ARBA" id="ARBA00004141"/>
    </source>
</evidence>
<feature type="transmembrane region" description="Helical" evidence="12">
    <location>
        <begin position="43"/>
        <end position="60"/>
    </location>
</feature>
<evidence type="ECO:0000256" key="6">
    <source>
        <dbReference type="ARBA" id="ARBA00022723"/>
    </source>
</evidence>
<keyword evidence="6" id="KW-0479">Metal-binding</keyword>
<feature type="transmembrane region" description="Helical" evidence="12">
    <location>
        <begin position="98"/>
        <end position="122"/>
    </location>
</feature>
<evidence type="ECO:0000256" key="1">
    <source>
        <dbReference type="ARBA" id="ARBA00001947"/>
    </source>
</evidence>
<dbReference type="PANTHER" id="PTHR39188">
    <property type="entry name" value="MEMBRANE-ASSOCIATED ZINC METALLOPROTEASE M50B"/>
    <property type="match status" value="1"/>
</dbReference>
<accession>A0ABT6FF60</accession>
<dbReference type="PANTHER" id="PTHR39188:SF3">
    <property type="entry name" value="STAGE IV SPORULATION PROTEIN FB"/>
    <property type="match status" value="1"/>
</dbReference>
<feature type="transmembrane region" description="Helical" evidence="12">
    <location>
        <begin position="162"/>
        <end position="182"/>
    </location>
</feature>
<evidence type="ECO:0000256" key="10">
    <source>
        <dbReference type="ARBA" id="ARBA00023049"/>
    </source>
</evidence>
<evidence type="ECO:0000256" key="4">
    <source>
        <dbReference type="ARBA" id="ARBA00022670"/>
    </source>
</evidence>